<dbReference type="SMART" id="SM00270">
    <property type="entry name" value="ChtBD1"/>
    <property type="match status" value="1"/>
</dbReference>
<evidence type="ECO:0000256" key="9">
    <source>
        <dbReference type="SAM" id="MobiDB-lite"/>
    </source>
</evidence>
<accession>A0AAD9I4E4</accession>
<dbReference type="Pfam" id="PF01522">
    <property type="entry name" value="Polysacc_deac_1"/>
    <property type="match status" value="1"/>
</dbReference>
<dbReference type="AlphaFoldDB" id="A0AAD9I4E4"/>
<protein>
    <recommendedName>
        <fullName evidence="14">Chitin deacetylase</fullName>
    </recommendedName>
</protein>
<dbReference type="Gene3D" id="3.20.20.370">
    <property type="entry name" value="Glycoside hydrolase/deacetylase"/>
    <property type="match status" value="1"/>
</dbReference>
<evidence type="ECO:0000313" key="12">
    <source>
        <dbReference type="EMBL" id="KAK2070317.1"/>
    </source>
</evidence>
<evidence type="ECO:0000259" key="11">
    <source>
        <dbReference type="PROSITE" id="PS51677"/>
    </source>
</evidence>
<sequence length="473" mass="50229">MMRRTATFVALRVVHGGAGRIVGHEAINVLDATTTPPQFSQNATYICWSSPAFLVASLHLAAAHGDDGYFGPRLFGARKFWSEMRARRGTGFTAPPAVEHVRHEGWCGTTSDYCSSPDCQINYGTGCDANQKPSGLDTSTVSRAKLGSLAYGGAGVYDCVNAGDIAITFDDGPYLYTNDLLDKLKSYGAHATFMVTGNNLGKGKINDPSTPYPAILRRMIAEGHQIASHSWSHQNYSELTSAQFTEQIVWNEIAINSVLGFFPTYWRPPYSICPSGCESALAKQGYHVIYFDLDTEGYLNDDATLIQNSKNIWDAAVNPSNPATDSFLNIEHDIHYQTVYNLTEYMLASLFKHGYKSVTVGQCLGDPSTNWYRNGPAGSITVPTGTTGSGSGSASSAPTSSATPTGSLVVSLDGSCGAADGQTCAGSEFGSCCSQYGYCGSVDDYCSPANGCQPAYGTCSASSNSASPLSAST</sequence>
<gene>
    <name evidence="12" type="ORF">P8C59_004820</name>
</gene>
<keyword evidence="5" id="KW-0378">Hydrolase</keyword>
<organism evidence="12 13">
    <name type="scientific">Phyllachora maydis</name>
    <dbReference type="NCBI Taxonomy" id="1825666"/>
    <lineage>
        <taxon>Eukaryota</taxon>
        <taxon>Fungi</taxon>
        <taxon>Dikarya</taxon>
        <taxon>Ascomycota</taxon>
        <taxon>Pezizomycotina</taxon>
        <taxon>Sordariomycetes</taxon>
        <taxon>Sordariomycetidae</taxon>
        <taxon>Phyllachorales</taxon>
        <taxon>Phyllachoraceae</taxon>
        <taxon>Phyllachora</taxon>
    </lineage>
</organism>
<evidence type="ECO:0000256" key="1">
    <source>
        <dbReference type="ARBA" id="ARBA00001941"/>
    </source>
</evidence>
<comment type="caution">
    <text evidence="12">The sequence shown here is derived from an EMBL/GenBank/DDBJ whole genome shotgun (WGS) entry which is preliminary data.</text>
</comment>
<feature type="disulfide bond" evidence="8">
    <location>
        <begin position="432"/>
        <end position="446"/>
    </location>
</feature>
<evidence type="ECO:0008006" key="14">
    <source>
        <dbReference type="Google" id="ProtNLM"/>
    </source>
</evidence>
<dbReference type="GO" id="GO:0016810">
    <property type="term" value="F:hydrolase activity, acting on carbon-nitrogen (but not peptide) bonds"/>
    <property type="evidence" value="ECO:0007669"/>
    <property type="project" value="InterPro"/>
</dbReference>
<comment type="cofactor">
    <cofactor evidence="1">
        <name>Co(2+)</name>
        <dbReference type="ChEBI" id="CHEBI:48828"/>
    </cofactor>
</comment>
<feature type="domain" description="Chitin-binding type-1" evidence="10">
    <location>
        <begin position="413"/>
        <end position="461"/>
    </location>
</feature>
<dbReference type="Gene3D" id="3.30.60.10">
    <property type="entry name" value="Endochitinase-like"/>
    <property type="match status" value="1"/>
</dbReference>
<proteinExistence type="predicted"/>
<feature type="compositionally biased region" description="Low complexity" evidence="9">
    <location>
        <begin position="392"/>
        <end position="402"/>
    </location>
</feature>
<keyword evidence="13" id="KW-1185">Reference proteome</keyword>
<name>A0AAD9I4E4_9PEZI</name>
<dbReference type="PANTHER" id="PTHR46471:SF2">
    <property type="entry name" value="CHITIN DEACETYLASE-RELATED"/>
    <property type="match status" value="1"/>
</dbReference>
<keyword evidence="6" id="KW-0119">Carbohydrate metabolism</keyword>
<dbReference type="InterPro" id="IPR011330">
    <property type="entry name" value="Glyco_hydro/deAcase_b/a-brl"/>
</dbReference>
<keyword evidence="3" id="KW-0479">Metal-binding</keyword>
<evidence type="ECO:0000313" key="13">
    <source>
        <dbReference type="Proteomes" id="UP001217918"/>
    </source>
</evidence>
<dbReference type="GO" id="GO:0005975">
    <property type="term" value="P:carbohydrate metabolic process"/>
    <property type="evidence" value="ECO:0007669"/>
    <property type="project" value="InterPro"/>
</dbReference>
<dbReference type="Proteomes" id="UP001217918">
    <property type="component" value="Unassembled WGS sequence"/>
</dbReference>
<keyword evidence="7" id="KW-0170">Cobalt</keyword>
<evidence type="ECO:0000256" key="2">
    <source>
        <dbReference type="ARBA" id="ARBA00022669"/>
    </source>
</evidence>
<evidence type="ECO:0000256" key="7">
    <source>
        <dbReference type="ARBA" id="ARBA00023285"/>
    </source>
</evidence>
<dbReference type="InterPro" id="IPR001002">
    <property type="entry name" value="Chitin-bd_1"/>
</dbReference>
<dbReference type="InterPro" id="IPR036861">
    <property type="entry name" value="Endochitinase-like_sf"/>
</dbReference>
<comment type="caution">
    <text evidence="8">Lacks conserved residue(s) required for the propagation of feature annotation.</text>
</comment>
<keyword evidence="2 8" id="KW-0147">Chitin-binding</keyword>
<dbReference type="InterPro" id="IPR002509">
    <property type="entry name" value="NODB_dom"/>
</dbReference>
<dbReference type="PROSITE" id="PS50941">
    <property type="entry name" value="CHIT_BIND_I_2"/>
    <property type="match status" value="1"/>
</dbReference>
<dbReference type="SUPFAM" id="SSF57016">
    <property type="entry name" value="Plant lectins/antimicrobial peptides"/>
    <property type="match status" value="1"/>
</dbReference>
<feature type="domain" description="NodB homology" evidence="11">
    <location>
        <begin position="163"/>
        <end position="358"/>
    </location>
</feature>
<evidence type="ECO:0000256" key="3">
    <source>
        <dbReference type="ARBA" id="ARBA00022723"/>
    </source>
</evidence>
<dbReference type="GO" id="GO:0046872">
    <property type="term" value="F:metal ion binding"/>
    <property type="evidence" value="ECO:0007669"/>
    <property type="project" value="UniProtKB-KW"/>
</dbReference>
<keyword evidence="4" id="KW-0732">Signal</keyword>
<evidence type="ECO:0000256" key="8">
    <source>
        <dbReference type="PROSITE-ProRule" id="PRU00261"/>
    </source>
</evidence>
<evidence type="ECO:0000259" key="10">
    <source>
        <dbReference type="PROSITE" id="PS50941"/>
    </source>
</evidence>
<dbReference type="EMBL" id="JAQQPM010000003">
    <property type="protein sequence ID" value="KAK2070317.1"/>
    <property type="molecule type" value="Genomic_DNA"/>
</dbReference>
<feature type="region of interest" description="Disordered" evidence="9">
    <location>
        <begin position="382"/>
        <end position="402"/>
    </location>
</feature>
<reference evidence="12" key="1">
    <citation type="journal article" date="2023" name="Mol. Plant Microbe Interact.">
        <title>Elucidating the Obligate Nature and Biological Capacity of an Invasive Fungal Corn Pathogen.</title>
        <authorList>
            <person name="MacCready J.S."/>
            <person name="Roggenkamp E.M."/>
            <person name="Gdanetz K."/>
            <person name="Chilvers M.I."/>
        </authorList>
    </citation>
    <scope>NUCLEOTIDE SEQUENCE</scope>
    <source>
        <strain evidence="12">PM02</strain>
    </source>
</reference>
<dbReference type="PROSITE" id="PS51677">
    <property type="entry name" value="NODB"/>
    <property type="match status" value="1"/>
</dbReference>
<evidence type="ECO:0000256" key="5">
    <source>
        <dbReference type="ARBA" id="ARBA00022801"/>
    </source>
</evidence>
<dbReference type="CDD" id="cd11618">
    <property type="entry name" value="ChtBD1_1"/>
    <property type="match status" value="1"/>
</dbReference>
<dbReference type="PANTHER" id="PTHR46471">
    <property type="entry name" value="CHITIN DEACETYLASE"/>
    <property type="match status" value="1"/>
</dbReference>
<evidence type="ECO:0000256" key="6">
    <source>
        <dbReference type="ARBA" id="ARBA00023277"/>
    </source>
</evidence>
<dbReference type="GO" id="GO:0008061">
    <property type="term" value="F:chitin binding"/>
    <property type="evidence" value="ECO:0007669"/>
    <property type="project" value="UniProtKB-UniRule"/>
</dbReference>
<dbReference type="SUPFAM" id="SSF88713">
    <property type="entry name" value="Glycoside hydrolase/deacetylase"/>
    <property type="match status" value="1"/>
</dbReference>
<evidence type="ECO:0000256" key="4">
    <source>
        <dbReference type="ARBA" id="ARBA00022729"/>
    </source>
</evidence>
<keyword evidence="8" id="KW-1015">Disulfide bond</keyword>
<dbReference type="CDD" id="cd10951">
    <property type="entry name" value="CE4_ClCDA_like"/>
    <property type="match status" value="1"/>
</dbReference>